<dbReference type="InterPro" id="IPR004358">
    <property type="entry name" value="Sig_transdc_His_kin-like_C"/>
</dbReference>
<dbReference type="PROSITE" id="PS50109">
    <property type="entry name" value="HIS_KIN"/>
    <property type="match status" value="1"/>
</dbReference>
<dbReference type="Proteomes" id="UP000664317">
    <property type="component" value="Unassembled WGS sequence"/>
</dbReference>
<dbReference type="SMART" id="SM00388">
    <property type="entry name" value="HisKA"/>
    <property type="match status" value="1"/>
</dbReference>
<dbReference type="InterPro" id="IPR031621">
    <property type="entry name" value="HisKA_7TM"/>
</dbReference>
<keyword evidence="6" id="KW-0418">Kinase</keyword>
<dbReference type="InterPro" id="IPR035965">
    <property type="entry name" value="PAS-like_dom_sf"/>
</dbReference>
<feature type="transmembrane region" description="Helical" evidence="4">
    <location>
        <begin position="34"/>
        <end position="53"/>
    </location>
</feature>
<dbReference type="Pfam" id="PF02518">
    <property type="entry name" value="HATPase_c"/>
    <property type="match status" value="1"/>
</dbReference>
<protein>
    <recommendedName>
        <fullName evidence="2">histidine kinase</fullName>
        <ecNumber evidence="2">2.7.13.3</ecNumber>
    </recommendedName>
</protein>
<evidence type="ECO:0000259" key="5">
    <source>
        <dbReference type="PROSITE" id="PS50109"/>
    </source>
</evidence>
<evidence type="ECO:0000256" key="1">
    <source>
        <dbReference type="ARBA" id="ARBA00000085"/>
    </source>
</evidence>
<evidence type="ECO:0000313" key="7">
    <source>
        <dbReference type="Proteomes" id="UP000664317"/>
    </source>
</evidence>
<dbReference type="EMBL" id="JAFKCT010000008">
    <property type="protein sequence ID" value="MBN7812654.1"/>
    <property type="molecule type" value="Genomic_DNA"/>
</dbReference>
<dbReference type="Pfam" id="PF16927">
    <property type="entry name" value="HisKA_7TM"/>
    <property type="match status" value="1"/>
</dbReference>
<feature type="transmembrane region" description="Helical" evidence="4">
    <location>
        <begin position="212"/>
        <end position="230"/>
    </location>
</feature>
<dbReference type="PRINTS" id="PR00344">
    <property type="entry name" value="BCTRLSENSOR"/>
</dbReference>
<accession>A0ABS3C7V7</accession>
<dbReference type="InterPro" id="IPR003661">
    <property type="entry name" value="HisK_dim/P_dom"/>
</dbReference>
<dbReference type="SMART" id="SM00387">
    <property type="entry name" value="HATPase_c"/>
    <property type="match status" value="1"/>
</dbReference>
<keyword evidence="6" id="KW-0808">Transferase</keyword>
<sequence length="591" mass="67393">MEFILNPYALTLIISSLLVGGLSVYIGFKLEDSVRWIVFTMLASSVWGFFYGIELTAQTVDDMLVWSKLQYAGLVMAPSCWVVFSLKYTGYDSSDKPWVYPSLFFLPIVTYILVLTNSWHHLHYRSTWLITSGPFPILGIEKGIWYPVLVAYSYVFYFLGTFTLWKRFKYANLHFQRQTQLLIMGGLFPFVFNLLYQAAWFKPFDGLDITPYAFLFTYLLISIAILRFNLFNLKPVAREKILEVMTHGAIIFDHRHKIVDFNSAARKFWNDPLDLKIGVPAEQIFHSHPEILQLLGQPSHRVLQTRMSKKDCFWDVKVESVPLSDSGAIVSGGLMLFENITEQIKTNEQLKKQASELQQLNDLKDKFFSIISHDLKGPVFGVKELIHLTQNGIVTEEEFLEMLPEISKNMEHVAILLENLLAWTSSQLRGEYIQRETLDLGKLIRSQKNLLERIAREKSILLELRGFEDIWASVDKNMFELIIRNLVSNAIKFSKPGSKVLISCEQEDKTLKLCVKDYGMGISEENLQKLNAGISFSTRGQSNESGTGLGLLLVREYIVKNGGTLTIDSKLGEGTKFCVTVPRAKAPVPVA</sequence>
<dbReference type="SUPFAM" id="SSF55874">
    <property type="entry name" value="ATPase domain of HSP90 chaperone/DNA topoisomerase II/histidine kinase"/>
    <property type="match status" value="1"/>
</dbReference>
<feature type="transmembrane region" description="Helical" evidence="4">
    <location>
        <begin position="144"/>
        <end position="165"/>
    </location>
</feature>
<reference evidence="6 7" key="1">
    <citation type="submission" date="2021-03" db="EMBL/GenBank/DDBJ databases">
        <title>novel species isolated from a fishpond in China.</title>
        <authorList>
            <person name="Lu H."/>
            <person name="Cai Z."/>
        </authorList>
    </citation>
    <scope>NUCLEOTIDE SEQUENCE [LARGE SCALE GENOMIC DNA]</scope>
    <source>
        <strain evidence="6 7">H41</strain>
    </source>
</reference>
<dbReference type="SUPFAM" id="SSF55785">
    <property type="entry name" value="PYP-like sensor domain (PAS domain)"/>
    <property type="match status" value="1"/>
</dbReference>
<feature type="transmembrane region" description="Helical" evidence="4">
    <location>
        <begin position="6"/>
        <end position="27"/>
    </location>
</feature>
<comment type="caution">
    <text evidence="6">The sequence shown here is derived from an EMBL/GenBank/DDBJ whole genome shotgun (WGS) entry which is preliminary data.</text>
</comment>
<dbReference type="PANTHER" id="PTHR43547:SF2">
    <property type="entry name" value="HYBRID SIGNAL TRANSDUCTION HISTIDINE KINASE C"/>
    <property type="match status" value="1"/>
</dbReference>
<dbReference type="GO" id="GO:0016301">
    <property type="term" value="F:kinase activity"/>
    <property type="evidence" value="ECO:0007669"/>
    <property type="project" value="UniProtKB-KW"/>
</dbReference>
<dbReference type="Gene3D" id="3.30.450.20">
    <property type="entry name" value="PAS domain"/>
    <property type="match status" value="1"/>
</dbReference>
<dbReference type="Gene3D" id="3.30.565.10">
    <property type="entry name" value="Histidine kinase-like ATPase, C-terminal domain"/>
    <property type="match status" value="1"/>
</dbReference>
<dbReference type="InterPro" id="IPR005467">
    <property type="entry name" value="His_kinase_dom"/>
</dbReference>
<feature type="domain" description="Histidine kinase" evidence="5">
    <location>
        <begin position="370"/>
        <end position="585"/>
    </location>
</feature>
<dbReference type="PANTHER" id="PTHR43547">
    <property type="entry name" value="TWO-COMPONENT HISTIDINE KINASE"/>
    <property type="match status" value="1"/>
</dbReference>
<organism evidence="6 7">
    <name type="scientific">Algoriphagus oliviformis</name>
    <dbReference type="NCBI Taxonomy" id="2811231"/>
    <lineage>
        <taxon>Bacteria</taxon>
        <taxon>Pseudomonadati</taxon>
        <taxon>Bacteroidota</taxon>
        <taxon>Cytophagia</taxon>
        <taxon>Cytophagales</taxon>
        <taxon>Cyclobacteriaceae</taxon>
        <taxon>Algoriphagus</taxon>
    </lineage>
</organism>
<dbReference type="RefSeq" id="WP_206579431.1">
    <property type="nucleotide sequence ID" value="NZ_JAFKCT010000008.1"/>
</dbReference>
<dbReference type="InterPro" id="IPR036097">
    <property type="entry name" value="HisK_dim/P_sf"/>
</dbReference>
<feature type="transmembrane region" description="Helical" evidence="4">
    <location>
        <begin position="181"/>
        <end position="200"/>
    </location>
</feature>
<proteinExistence type="predicted"/>
<dbReference type="InterPro" id="IPR036890">
    <property type="entry name" value="HATPase_C_sf"/>
</dbReference>
<keyword evidence="4" id="KW-1133">Transmembrane helix</keyword>
<dbReference type="Gene3D" id="1.10.287.130">
    <property type="match status" value="1"/>
</dbReference>
<feature type="transmembrane region" description="Helical" evidence="4">
    <location>
        <begin position="65"/>
        <end position="86"/>
    </location>
</feature>
<keyword evidence="4" id="KW-0812">Transmembrane</keyword>
<name>A0ABS3C7V7_9BACT</name>
<dbReference type="EC" id="2.7.13.3" evidence="2"/>
<comment type="catalytic activity">
    <reaction evidence="1">
        <text>ATP + protein L-histidine = ADP + protein N-phospho-L-histidine.</text>
        <dbReference type="EC" id="2.7.13.3"/>
    </reaction>
</comment>
<keyword evidence="7" id="KW-1185">Reference proteome</keyword>
<evidence type="ECO:0000256" key="3">
    <source>
        <dbReference type="ARBA" id="ARBA00022553"/>
    </source>
</evidence>
<feature type="transmembrane region" description="Helical" evidence="4">
    <location>
        <begin position="98"/>
        <end position="119"/>
    </location>
</feature>
<dbReference type="SUPFAM" id="SSF47384">
    <property type="entry name" value="Homodimeric domain of signal transducing histidine kinase"/>
    <property type="match status" value="1"/>
</dbReference>
<evidence type="ECO:0000256" key="4">
    <source>
        <dbReference type="SAM" id="Phobius"/>
    </source>
</evidence>
<dbReference type="InterPro" id="IPR003594">
    <property type="entry name" value="HATPase_dom"/>
</dbReference>
<keyword evidence="4" id="KW-0472">Membrane</keyword>
<gene>
    <name evidence="6" type="ORF">J0A68_16990</name>
</gene>
<evidence type="ECO:0000256" key="2">
    <source>
        <dbReference type="ARBA" id="ARBA00012438"/>
    </source>
</evidence>
<evidence type="ECO:0000313" key="6">
    <source>
        <dbReference type="EMBL" id="MBN7812654.1"/>
    </source>
</evidence>
<dbReference type="CDD" id="cd00082">
    <property type="entry name" value="HisKA"/>
    <property type="match status" value="1"/>
</dbReference>
<keyword evidence="3" id="KW-0597">Phosphoprotein</keyword>